<evidence type="ECO:0000259" key="1">
    <source>
        <dbReference type="PROSITE" id="PS50404"/>
    </source>
</evidence>
<dbReference type="SUPFAM" id="SSF47616">
    <property type="entry name" value="GST C-terminal domain-like"/>
    <property type="match status" value="1"/>
</dbReference>
<dbReference type="InterPro" id="IPR036249">
    <property type="entry name" value="Thioredoxin-like_sf"/>
</dbReference>
<reference evidence="2" key="1">
    <citation type="journal article" date="2021" name="Genome Biol. Evol.">
        <title>The assembled and annotated genome of the fairy-ring fungus Marasmius oreades.</title>
        <authorList>
            <person name="Hiltunen M."/>
            <person name="Ament-Velasquez S.L."/>
            <person name="Johannesson H."/>
        </authorList>
    </citation>
    <scope>NUCLEOTIDE SEQUENCE</scope>
    <source>
        <strain evidence="2">03SP1</strain>
    </source>
</reference>
<dbReference type="InterPro" id="IPR036282">
    <property type="entry name" value="Glutathione-S-Trfase_C_sf"/>
</dbReference>
<dbReference type="Gene3D" id="3.40.30.10">
    <property type="entry name" value="Glutaredoxin"/>
    <property type="match status" value="1"/>
</dbReference>
<keyword evidence="3" id="KW-1185">Reference proteome</keyword>
<dbReference type="OrthoDB" id="4951845at2759"/>
<dbReference type="AlphaFoldDB" id="A0A9P7RNU7"/>
<proteinExistence type="predicted"/>
<dbReference type="EMBL" id="CM032190">
    <property type="protein sequence ID" value="KAG7086925.1"/>
    <property type="molecule type" value="Genomic_DNA"/>
</dbReference>
<dbReference type="Pfam" id="PF13409">
    <property type="entry name" value="GST_N_2"/>
    <property type="match status" value="1"/>
</dbReference>
<comment type="caution">
    <text evidence="2">The sequence shown here is derived from an EMBL/GenBank/DDBJ whole genome shotgun (WGS) entry which is preliminary data.</text>
</comment>
<dbReference type="PROSITE" id="PS50404">
    <property type="entry name" value="GST_NTER"/>
    <property type="match status" value="1"/>
</dbReference>
<dbReference type="KEGG" id="more:E1B28_002841"/>
<feature type="domain" description="GST N-terminal" evidence="1">
    <location>
        <begin position="27"/>
        <end position="119"/>
    </location>
</feature>
<dbReference type="PANTHER" id="PTHR43968:SF6">
    <property type="entry name" value="GLUTATHIONE S-TRANSFERASE OMEGA"/>
    <property type="match status" value="1"/>
</dbReference>
<accession>A0A9P7RNU7</accession>
<dbReference type="Pfam" id="PF22041">
    <property type="entry name" value="GST_C_7"/>
    <property type="match status" value="1"/>
</dbReference>
<evidence type="ECO:0000313" key="2">
    <source>
        <dbReference type="EMBL" id="KAG7086925.1"/>
    </source>
</evidence>
<dbReference type="PANTHER" id="PTHR43968">
    <property type="match status" value="1"/>
</dbReference>
<dbReference type="SUPFAM" id="SSF52833">
    <property type="entry name" value="Thioredoxin-like"/>
    <property type="match status" value="1"/>
</dbReference>
<sequence>MQDKSLLDHSLTPNPRMIHFYELKPAASRADLSIGYLPLTRTVILILNYKKLPYQIHQISPKDIRTKLKSFGILLSEDGGETQFTTYPILFIHDTTTNQVVFDSLDVAEYLDEAYPDTPRVIPRGTRVLQHAFSNNILSNMFALHPVLCPQLKRHLSPEVLAQQRKILGSKILDVELEPEEAWRKVKASFEALGKAFGRQKGTFIMGEDSPTFADFTLVSFIWCVNVAYGEHSQEWDEVRGWASGRIGRLCEEVMSICR</sequence>
<dbReference type="GeneID" id="66071917"/>
<organism evidence="2 3">
    <name type="scientific">Marasmius oreades</name>
    <name type="common">fairy-ring Marasmius</name>
    <dbReference type="NCBI Taxonomy" id="181124"/>
    <lineage>
        <taxon>Eukaryota</taxon>
        <taxon>Fungi</taxon>
        <taxon>Dikarya</taxon>
        <taxon>Basidiomycota</taxon>
        <taxon>Agaricomycotina</taxon>
        <taxon>Agaricomycetes</taxon>
        <taxon>Agaricomycetidae</taxon>
        <taxon>Agaricales</taxon>
        <taxon>Marasmiineae</taxon>
        <taxon>Marasmiaceae</taxon>
        <taxon>Marasmius</taxon>
    </lineage>
</organism>
<dbReference type="GO" id="GO:0005737">
    <property type="term" value="C:cytoplasm"/>
    <property type="evidence" value="ECO:0007669"/>
    <property type="project" value="TreeGrafter"/>
</dbReference>
<dbReference type="Gene3D" id="1.20.1050.10">
    <property type="match status" value="1"/>
</dbReference>
<dbReference type="RefSeq" id="XP_043003396.1">
    <property type="nucleotide sequence ID" value="XM_043159790.1"/>
</dbReference>
<dbReference type="InterPro" id="IPR054416">
    <property type="entry name" value="GST_UstS-like_C"/>
</dbReference>
<dbReference type="Proteomes" id="UP001049176">
    <property type="component" value="Chromosome 10"/>
</dbReference>
<evidence type="ECO:0000313" key="3">
    <source>
        <dbReference type="Proteomes" id="UP001049176"/>
    </source>
</evidence>
<dbReference type="InterPro" id="IPR004045">
    <property type="entry name" value="Glutathione_S-Trfase_N"/>
</dbReference>
<protein>
    <recommendedName>
        <fullName evidence="1">GST N-terminal domain-containing protein</fullName>
    </recommendedName>
</protein>
<dbReference type="InterPro" id="IPR050983">
    <property type="entry name" value="GST_Omega/HSP26"/>
</dbReference>
<name>A0A9P7RNU7_9AGAR</name>
<gene>
    <name evidence="2" type="ORF">E1B28_002841</name>
</gene>